<evidence type="ECO:0000313" key="2">
    <source>
        <dbReference type="EMBL" id="RHZ28872.1"/>
    </source>
</evidence>
<dbReference type="Proteomes" id="UP000285430">
    <property type="component" value="Unassembled WGS sequence"/>
</dbReference>
<accession>A0A3R7ALC1</accession>
<protein>
    <submittedName>
        <fullName evidence="2">Uncharacterized protein</fullName>
    </submittedName>
</protein>
<comment type="caution">
    <text evidence="2">The sequence shown here is derived from an EMBL/GenBank/DDBJ whole genome shotgun (WGS) entry which is preliminary data.</text>
</comment>
<reference evidence="2 3" key="1">
    <citation type="submission" date="2018-08" db="EMBL/GenBank/DDBJ databases">
        <title>Aphanomyces genome sequencing and annotation.</title>
        <authorList>
            <person name="Minardi D."/>
            <person name="Oidtmann B."/>
            <person name="Van Der Giezen M."/>
            <person name="Studholme D.J."/>
        </authorList>
    </citation>
    <scope>NUCLEOTIDE SEQUENCE [LARGE SCALE GENOMIC DNA]</scope>
    <source>
        <strain evidence="2 3">Da</strain>
    </source>
</reference>
<feature type="region of interest" description="Disordered" evidence="1">
    <location>
        <begin position="61"/>
        <end position="90"/>
    </location>
</feature>
<proteinExistence type="predicted"/>
<evidence type="ECO:0000256" key="1">
    <source>
        <dbReference type="SAM" id="MobiDB-lite"/>
    </source>
</evidence>
<dbReference type="AlphaFoldDB" id="A0A3R7ALC1"/>
<organism evidence="2 3">
    <name type="scientific">Aphanomyces astaci</name>
    <name type="common">Crayfish plague agent</name>
    <dbReference type="NCBI Taxonomy" id="112090"/>
    <lineage>
        <taxon>Eukaryota</taxon>
        <taxon>Sar</taxon>
        <taxon>Stramenopiles</taxon>
        <taxon>Oomycota</taxon>
        <taxon>Saprolegniomycetes</taxon>
        <taxon>Saprolegniales</taxon>
        <taxon>Verrucalvaceae</taxon>
        <taxon>Aphanomyces</taxon>
    </lineage>
</organism>
<gene>
    <name evidence="2" type="ORF">DYB37_006877</name>
</gene>
<sequence>MALKNYMHMLREAERAVTCTHLVNFLKRHERPWLNEYLANKNCGYQAFLKLLQRFCTKHDFTREKPSKAKKSQEELSASRTADSEEDVDMMTVPAQKKRLVVIDRAIKAWARITPQENRRSFAKAIPQ</sequence>
<evidence type="ECO:0000313" key="3">
    <source>
        <dbReference type="Proteomes" id="UP000285430"/>
    </source>
</evidence>
<name>A0A3R7ALC1_APHAT</name>
<feature type="compositionally biased region" description="Basic and acidic residues" evidence="1">
    <location>
        <begin position="61"/>
        <end position="74"/>
    </location>
</feature>
<dbReference type="EMBL" id="QUTH01001880">
    <property type="protein sequence ID" value="RHZ28872.1"/>
    <property type="molecule type" value="Genomic_DNA"/>
</dbReference>